<dbReference type="Pfam" id="PF02342">
    <property type="entry name" value="TerD"/>
    <property type="match status" value="2"/>
</dbReference>
<dbReference type="InterPro" id="IPR051324">
    <property type="entry name" value="Stress/Tellurium_Resist"/>
</dbReference>
<evidence type="ECO:0000313" key="3">
    <source>
        <dbReference type="EMBL" id="EXZ75865.1"/>
    </source>
</evidence>
<evidence type="ECO:0000256" key="1">
    <source>
        <dbReference type="ARBA" id="ARBA00022686"/>
    </source>
</evidence>
<organism evidence="3 4">
    <name type="scientific">Bacteroides fragilis str. 3976T8</name>
    <dbReference type="NCBI Taxonomy" id="1339314"/>
    <lineage>
        <taxon>Bacteria</taxon>
        <taxon>Pseudomonadati</taxon>
        <taxon>Bacteroidota</taxon>
        <taxon>Bacteroidia</taxon>
        <taxon>Bacteroidales</taxon>
        <taxon>Bacteroidaceae</taxon>
        <taxon>Bacteroides</taxon>
    </lineage>
</organism>
<evidence type="ECO:0000313" key="4">
    <source>
        <dbReference type="Proteomes" id="UP000020938"/>
    </source>
</evidence>
<accession>A0A016AWP9</accession>
<feature type="domain" description="TerD" evidence="2">
    <location>
        <begin position="118"/>
        <end position="230"/>
    </location>
</feature>
<sequence>MPINLVKGQNHVLNMNIFHVGLGWDVNEGASPYPFDLDVSAFMIGANKKILNDDFLVYYNSEHRVLPSNLTRFEPFSASKYPPYTDTQGCYHSADMHWKEETRPVSPEFSVIGSIDDQDGSTSEDGDDEIMDIDLSKVSNDIQEIVITVSIYDYQNRKQNFGQVERAYVRLYKQGQETEGQEDFRYDLNEDFSICASIEFCRLYRYKGGWKIQATGIGHHGGLEELVEKYR</sequence>
<dbReference type="GO" id="GO:0046690">
    <property type="term" value="P:response to tellurium ion"/>
    <property type="evidence" value="ECO:0007669"/>
    <property type="project" value="UniProtKB-KW"/>
</dbReference>
<evidence type="ECO:0000259" key="2">
    <source>
        <dbReference type="Pfam" id="PF02342"/>
    </source>
</evidence>
<dbReference type="AlphaFoldDB" id="A0A016AWP9"/>
<dbReference type="EMBL" id="JGDS01000006">
    <property type="protein sequence ID" value="EXZ75865.1"/>
    <property type="molecule type" value="Genomic_DNA"/>
</dbReference>
<dbReference type="InterPro" id="IPR003325">
    <property type="entry name" value="TerD"/>
</dbReference>
<comment type="caution">
    <text evidence="3">The sequence shown here is derived from an EMBL/GenBank/DDBJ whole genome shotgun (WGS) entry which is preliminary data.</text>
</comment>
<dbReference type="CDD" id="cd06974">
    <property type="entry name" value="TerD_like"/>
    <property type="match status" value="1"/>
</dbReference>
<dbReference type="PANTHER" id="PTHR32097:SF17">
    <property type="entry name" value="CAMP-BINDING PROTEIN 1-RELATED"/>
    <property type="match status" value="1"/>
</dbReference>
<feature type="domain" description="TerD" evidence="2">
    <location>
        <begin position="1"/>
        <end position="62"/>
    </location>
</feature>
<keyword evidence="1" id="KW-0778">Tellurium resistance</keyword>
<proteinExistence type="predicted"/>
<dbReference type="PATRIC" id="fig|1339314.3.peg.57"/>
<dbReference type="PANTHER" id="PTHR32097">
    <property type="entry name" value="CAMP-BINDING PROTEIN 1-RELATED"/>
    <property type="match status" value="1"/>
</dbReference>
<name>A0A016AWP9_BACFG</name>
<gene>
    <name evidence="3" type="ORF">M123_4724</name>
</gene>
<reference evidence="3 4" key="1">
    <citation type="submission" date="2014-02" db="EMBL/GenBank/DDBJ databases">
        <authorList>
            <person name="Sears C."/>
            <person name="Carroll K."/>
            <person name="Sack B.R."/>
            <person name="Qadri F."/>
            <person name="Myers L.L."/>
            <person name="Chung G.-T."/>
            <person name="Escheverria P."/>
            <person name="Fraser C.M."/>
            <person name="Sadzewicz L."/>
            <person name="Shefchek K.A."/>
            <person name="Tallon L."/>
            <person name="Das S.P."/>
            <person name="Daugherty S."/>
            <person name="Mongodin E.F."/>
        </authorList>
    </citation>
    <scope>NUCLEOTIDE SEQUENCE [LARGE SCALE GENOMIC DNA]</scope>
    <source>
        <strain evidence="3 4">3976T8</strain>
    </source>
</reference>
<dbReference type="Gene3D" id="2.60.60.30">
    <property type="entry name" value="sav2460 like domains"/>
    <property type="match status" value="1"/>
</dbReference>
<protein>
    <submittedName>
        <fullName evidence="3">Bacterial stress family protein</fullName>
    </submittedName>
</protein>
<dbReference type="Proteomes" id="UP000020938">
    <property type="component" value="Unassembled WGS sequence"/>
</dbReference>